<dbReference type="SUPFAM" id="SSF47413">
    <property type="entry name" value="lambda repressor-like DNA-binding domains"/>
    <property type="match status" value="1"/>
</dbReference>
<evidence type="ECO:0000313" key="2">
    <source>
        <dbReference type="EMBL" id="KIL38507.1"/>
    </source>
</evidence>
<dbReference type="RefSeq" id="WP_041051085.1">
    <property type="nucleotide sequence ID" value="NZ_JXAK01000059.1"/>
</dbReference>
<evidence type="ECO:0000259" key="1">
    <source>
        <dbReference type="PROSITE" id="PS50943"/>
    </source>
</evidence>
<dbReference type="PROSITE" id="PS50943">
    <property type="entry name" value="HTH_CROC1"/>
    <property type="match status" value="1"/>
</dbReference>
<dbReference type="Proteomes" id="UP000031967">
    <property type="component" value="Unassembled WGS sequence"/>
</dbReference>
<dbReference type="InterPro" id="IPR001387">
    <property type="entry name" value="Cro/C1-type_HTH"/>
</dbReference>
<dbReference type="Pfam" id="PF13443">
    <property type="entry name" value="HTH_26"/>
    <property type="match status" value="1"/>
</dbReference>
<sequence length="77" mass="9025">MKKFMLYCHLEKALEKRDITPYKLAKDTGERIGTIYKLVNNKDLNISRVPLSLIANICGYLNITLDELFEVKEYIEE</sequence>
<feature type="domain" description="HTH cro/C1-type" evidence="1">
    <location>
        <begin position="10"/>
        <end position="68"/>
    </location>
</feature>
<organism evidence="2 3">
    <name type="scientific">Gordoniibacillus kamchatkensis</name>
    <dbReference type="NCBI Taxonomy" id="1590651"/>
    <lineage>
        <taxon>Bacteria</taxon>
        <taxon>Bacillati</taxon>
        <taxon>Bacillota</taxon>
        <taxon>Bacilli</taxon>
        <taxon>Bacillales</taxon>
        <taxon>Paenibacillaceae</taxon>
        <taxon>Gordoniibacillus</taxon>
    </lineage>
</organism>
<reference evidence="2 3" key="1">
    <citation type="submission" date="2014-12" db="EMBL/GenBank/DDBJ databases">
        <title>Draft genome sequence of Paenibacillus kamchatkensis strain B-2647.</title>
        <authorList>
            <person name="Karlyshev A.V."/>
            <person name="Kudryashova E.B."/>
        </authorList>
    </citation>
    <scope>NUCLEOTIDE SEQUENCE [LARGE SCALE GENOMIC DNA]</scope>
    <source>
        <strain evidence="2 3">VKM B-2647</strain>
    </source>
</reference>
<accession>A0ABR5ABZ0</accession>
<dbReference type="InterPro" id="IPR010982">
    <property type="entry name" value="Lambda_DNA-bd_dom_sf"/>
</dbReference>
<gene>
    <name evidence="2" type="ORF">SD70_26080</name>
</gene>
<evidence type="ECO:0000313" key="3">
    <source>
        <dbReference type="Proteomes" id="UP000031967"/>
    </source>
</evidence>
<comment type="caution">
    <text evidence="2">The sequence shown here is derived from an EMBL/GenBank/DDBJ whole genome shotgun (WGS) entry which is preliminary data.</text>
</comment>
<dbReference type="CDD" id="cd00093">
    <property type="entry name" value="HTH_XRE"/>
    <property type="match status" value="1"/>
</dbReference>
<dbReference type="EMBL" id="JXAK01000059">
    <property type="protein sequence ID" value="KIL38507.1"/>
    <property type="molecule type" value="Genomic_DNA"/>
</dbReference>
<protein>
    <recommendedName>
        <fullName evidence="1">HTH cro/C1-type domain-containing protein</fullName>
    </recommendedName>
</protein>
<keyword evidence="3" id="KW-1185">Reference proteome</keyword>
<proteinExistence type="predicted"/>
<dbReference type="Gene3D" id="1.10.260.40">
    <property type="entry name" value="lambda repressor-like DNA-binding domains"/>
    <property type="match status" value="1"/>
</dbReference>
<dbReference type="SMART" id="SM00530">
    <property type="entry name" value="HTH_XRE"/>
    <property type="match status" value="1"/>
</dbReference>
<name>A0ABR5ABZ0_9BACL</name>